<dbReference type="Proteomes" id="UP000620262">
    <property type="component" value="Unassembled WGS sequence"/>
</dbReference>
<evidence type="ECO:0000313" key="6">
    <source>
        <dbReference type="EMBL" id="MBE1508384.1"/>
    </source>
</evidence>
<keyword evidence="3 6" id="KW-0238">DNA-binding</keyword>
<accession>A0ABR9IYS9</accession>
<dbReference type="InterPro" id="IPR036388">
    <property type="entry name" value="WH-like_DNA-bd_sf"/>
</dbReference>
<dbReference type="PROSITE" id="PS50931">
    <property type="entry name" value="HTH_LYSR"/>
    <property type="match status" value="1"/>
</dbReference>
<keyword evidence="2" id="KW-0805">Transcription regulation</keyword>
<comment type="similarity">
    <text evidence="1">Belongs to the LysR transcriptional regulatory family.</text>
</comment>
<feature type="domain" description="HTH lysR-type" evidence="5">
    <location>
        <begin position="1"/>
        <end position="53"/>
    </location>
</feature>
<protein>
    <submittedName>
        <fullName evidence="6">DNA-binding transcriptional LysR family regulator</fullName>
    </submittedName>
</protein>
<organism evidence="6 7">
    <name type="scientific">Rhizobium viscosum</name>
    <name type="common">Arthrobacter viscosus</name>
    <dbReference type="NCBI Taxonomy" id="1673"/>
    <lineage>
        <taxon>Bacteria</taxon>
        <taxon>Pseudomonadati</taxon>
        <taxon>Pseudomonadota</taxon>
        <taxon>Alphaproteobacteria</taxon>
        <taxon>Hyphomicrobiales</taxon>
        <taxon>Rhizobiaceae</taxon>
        <taxon>Rhizobium/Agrobacterium group</taxon>
        <taxon>Rhizobium</taxon>
    </lineage>
</organism>
<evidence type="ECO:0000256" key="2">
    <source>
        <dbReference type="ARBA" id="ARBA00023015"/>
    </source>
</evidence>
<dbReference type="InterPro" id="IPR036390">
    <property type="entry name" value="WH_DNA-bd_sf"/>
</dbReference>
<dbReference type="EMBL" id="JADBEC010000002">
    <property type="protein sequence ID" value="MBE1508384.1"/>
    <property type="molecule type" value="Genomic_DNA"/>
</dbReference>
<evidence type="ECO:0000256" key="4">
    <source>
        <dbReference type="ARBA" id="ARBA00023163"/>
    </source>
</evidence>
<dbReference type="Gene3D" id="3.40.190.290">
    <property type="match status" value="1"/>
</dbReference>
<dbReference type="InterPro" id="IPR000847">
    <property type="entry name" value="LysR_HTH_N"/>
</dbReference>
<dbReference type="Pfam" id="PF03466">
    <property type="entry name" value="LysR_substrate"/>
    <property type="match status" value="1"/>
</dbReference>
<gene>
    <name evidence="6" type="ORF">H4W29_005629</name>
</gene>
<dbReference type="PANTHER" id="PTHR30537">
    <property type="entry name" value="HTH-TYPE TRANSCRIPTIONAL REGULATOR"/>
    <property type="match status" value="1"/>
</dbReference>
<dbReference type="InterPro" id="IPR058163">
    <property type="entry name" value="LysR-type_TF_proteobact-type"/>
</dbReference>
<keyword evidence="4" id="KW-0804">Transcription</keyword>
<comment type="caution">
    <text evidence="6">The sequence shown here is derived from an EMBL/GenBank/DDBJ whole genome shotgun (WGS) entry which is preliminary data.</text>
</comment>
<proteinExistence type="inferred from homology"/>
<dbReference type="GO" id="GO:0003677">
    <property type="term" value="F:DNA binding"/>
    <property type="evidence" value="ECO:0007669"/>
    <property type="project" value="UniProtKB-KW"/>
</dbReference>
<sequence length="300" mass="32611">MAMLVSSVEEGSLSAAARKMRVPVATLTRNVNDLETLVGTKLLVRTTRKLELTDAGTAYVASARHILEQVDEQERRAAGEFTAPRGELVVTTPVQVARLRVLPVITQFLSLYPEIRIKLVQSDRNVDLVDSHTDVAIRIGRLRDSGLVATRVGTLRVVVAASPALLETHGVPKTPEELSDYPCVVFDSPYLSPWRFRNPATGDIFTVADVPRLLVSSPDAAADAAIDGVGATLVLEHDVADAVNAGKLQFILQAFEVEPIPVNLVHLSQNIMPVKLRRFLDFATPKLRAALADFGRIPSV</sequence>
<reference evidence="6 7" key="1">
    <citation type="submission" date="2020-10" db="EMBL/GenBank/DDBJ databases">
        <title>Sequencing the genomes of 1000 actinobacteria strains.</title>
        <authorList>
            <person name="Klenk H.-P."/>
        </authorList>
    </citation>
    <scope>NUCLEOTIDE SEQUENCE [LARGE SCALE GENOMIC DNA]</scope>
    <source>
        <strain evidence="6 7">DSM 7307</strain>
    </source>
</reference>
<dbReference type="SUPFAM" id="SSF53850">
    <property type="entry name" value="Periplasmic binding protein-like II"/>
    <property type="match status" value="1"/>
</dbReference>
<dbReference type="SUPFAM" id="SSF46785">
    <property type="entry name" value="Winged helix' DNA-binding domain"/>
    <property type="match status" value="1"/>
</dbReference>
<keyword evidence="7" id="KW-1185">Reference proteome</keyword>
<evidence type="ECO:0000256" key="1">
    <source>
        <dbReference type="ARBA" id="ARBA00009437"/>
    </source>
</evidence>
<dbReference type="Gene3D" id="1.10.10.10">
    <property type="entry name" value="Winged helix-like DNA-binding domain superfamily/Winged helix DNA-binding domain"/>
    <property type="match status" value="1"/>
</dbReference>
<evidence type="ECO:0000256" key="3">
    <source>
        <dbReference type="ARBA" id="ARBA00023125"/>
    </source>
</evidence>
<dbReference type="RefSeq" id="WP_192731987.1">
    <property type="nucleotide sequence ID" value="NZ_BAAAVL010000010.1"/>
</dbReference>
<evidence type="ECO:0000313" key="7">
    <source>
        <dbReference type="Proteomes" id="UP000620262"/>
    </source>
</evidence>
<name>A0ABR9IYS9_RHIVS</name>
<evidence type="ECO:0000259" key="5">
    <source>
        <dbReference type="PROSITE" id="PS50931"/>
    </source>
</evidence>
<dbReference type="Pfam" id="PF00126">
    <property type="entry name" value="HTH_1"/>
    <property type="match status" value="1"/>
</dbReference>
<dbReference type="InterPro" id="IPR005119">
    <property type="entry name" value="LysR_subst-bd"/>
</dbReference>
<dbReference type="PANTHER" id="PTHR30537:SF5">
    <property type="entry name" value="HTH-TYPE TRANSCRIPTIONAL ACTIVATOR TTDR-RELATED"/>
    <property type="match status" value="1"/>
</dbReference>